<dbReference type="Proteomes" id="UP000315128">
    <property type="component" value="Chromosome"/>
</dbReference>
<accession>A0A514ZA32</accession>
<reference evidence="1 2" key="1">
    <citation type="submission" date="2019-07" db="EMBL/GenBank/DDBJ databases">
        <title>Genome sequencing of KACC 19320.</title>
        <authorList>
            <person name="Heo J."/>
            <person name="Kim S.-J."/>
            <person name="Kim J.-S."/>
            <person name="Hong S.-B."/>
            <person name="Kwon S.-W."/>
        </authorList>
    </citation>
    <scope>NUCLEOTIDE SEQUENCE [LARGE SCALE GENOMIC DNA]</scope>
    <source>
        <strain evidence="1 2">KACC 19320</strain>
    </source>
</reference>
<gene>
    <name evidence="1" type="ORF">FLP15_10090</name>
</gene>
<dbReference type="EMBL" id="CP041356">
    <property type="protein sequence ID" value="QDK71444.1"/>
    <property type="molecule type" value="Genomic_DNA"/>
</dbReference>
<protein>
    <submittedName>
        <fullName evidence="1">Uncharacterized protein</fullName>
    </submittedName>
</protein>
<dbReference type="KEGG" id="lack:FLP15_10090"/>
<dbReference type="OrthoDB" id="2243688at2"/>
<sequence>MKNSVESEELIADVKEDIELFGESFKVFAIYSYALVNGQDFEWISSYVDAEKPTRDEIAEPELFDEEDEKLYQKAISDFEHNIESLKQTKHEEMTLVELLIKLVKQNEIM</sequence>
<evidence type="ECO:0000313" key="2">
    <source>
        <dbReference type="Proteomes" id="UP000315128"/>
    </source>
</evidence>
<keyword evidence="2" id="KW-1185">Reference proteome</keyword>
<evidence type="ECO:0000313" key="1">
    <source>
        <dbReference type="EMBL" id="QDK71444.1"/>
    </source>
</evidence>
<organism evidence="1 2">
    <name type="scientific">Lactococcus protaetiae</name>
    <dbReference type="NCBI Taxonomy" id="2592653"/>
    <lineage>
        <taxon>Bacteria</taxon>
        <taxon>Bacillati</taxon>
        <taxon>Bacillota</taxon>
        <taxon>Bacilli</taxon>
        <taxon>Lactobacillales</taxon>
        <taxon>Streptococcaceae</taxon>
        <taxon>Lactococcus</taxon>
    </lineage>
</organism>
<dbReference type="RefSeq" id="WP_142767010.1">
    <property type="nucleotide sequence ID" value="NZ_CP041356.1"/>
</dbReference>
<proteinExistence type="predicted"/>
<dbReference type="AlphaFoldDB" id="A0A514ZA32"/>
<name>A0A514ZA32_9LACT</name>